<protein>
    <submittedName>
        <fullName evidence="3">Uncharacterized protein</fullName>
    </submittedName>
</protein>
<keyword evidence="2" id="KW-1133">Transmembrane helix</keyword>
<dbReference type="EMBL" id="MUXN01000014">
    <property type="protein sequence ID" value="OOC05124.1"/>
    <property type="molecule type" value="Genomic_DNA"/>
</dbReference>
<organism evidence="3 5">
    <name type="scientific">Amycolatopsis azurea DSM 43854</name>
    <dbReference type="NCBI Taxonomy" id="1238180"/>
    <lineage>
        <taxon>Bacteria</taxon>
        <taxon>Bacillati</taxon>
        <taxon>Actinomycetota</taxon>
        <taxon>Actinomycetes</taxon>
        <taxon>Pseudonocardiales</taxon>
        <taxon>Pseudonocardiaceae</taxon>
        <taxon>Amycolatopsis</taxon>
    </lineage>
</organism>
<evidence type="ECO:0000313" key="6">
    <source>
        <dbReference type="Proteomes" id="UP000188551"/>
    </source>
</evidence>
<evidence type="ECO:0000313" key="3">
    <source>
        <dbReference type="EMBL" id="EMD29114.1"/>
    </source>
</evidence>
<keyword evidence="2" id="KW-0812">Transmembrane</keyword>
<reference evidence="3 5" key="1">
    <citation type="submission" date="2012-10" db="EMBL/GenBank/DDBJ databases">
        <title>Genome assembly of Amycolatopsis azurea DSM 43854.</title>
        <authorList>
            <person name="Khatri I."/>
            <person name="Kaur I."/>
            <person name="Subramanian S."/>
            <person name="Mayilraj S."/>
        </authorList>
    </citation>
    <scope>NUCLEOTIDE SEQUENCE [LARGE SCALE GENOMIC DNA]</scope>
    <source>
        <strain evidence="3 5">DSM 43854</strain>
    </source>
</reference>
<feature type="compositionally biased region" description="Low complexity" evidence="1">
    <location>
        <begin position="408"/>
        <end position="417"/>
    </location>
</feature>
<feature type="transmembrane region" description="Helical" evidence="2">
    <location>
        <begin position="6"/>
        <end position="30"/>
    </location>
</feature>
<proteinExistence type="predicted"/>
<evidence type="ECO:0000256" key="2">
    <source>
        <dbReference type="SAM" id="Phobius"/>
    </source>
</evidence>
<feature type="compositionally biased region" description="Basic and acidic residues" evidence="1">
    <location>
        <begin position="305"/>
        <end position="316"/>
    </location>
</feature>
<comment type="caution">
    <text evidence="3">The sequence shown here is derived from an EMBL/GenBank/DDBJ whole genome shotgun (WGS) entry which is preliminary data.</text>
</comment>
<sequence>MSIFGQVWLWSLLAFVVGALLTWLVLVIPARKRIRELESSLATAHAEKTRLPAGVSLGAGAAAVAGGTAYLAKPSHDELDEEFAAAEEPKPAYPETLTEHEPAQRPWSEPVEEQAPEPVQDLREDLREDLVEEPAPEHSATQIFEPAEPVRAVEPVEPFEPQGFEPENEYEAEYRTAPQADLEPDPEPEVAAERTQYIPAAQLEPEPEPEPQPEPENPYAAAATEYLQPASKLDLEPEPEPEPEREREPEPEPLPILPGDGPYRSRLEIQLDPEGAETQPEPEPVSLFSPASRVETEEAPVETSWFEREEQLHDDPPAYAFGSDEEAKAGLLDSEPETPAEATQVLPKRTPRGAVRGGFEPPQPIQPSMRAIERREPELSGGQSGSLFEPSVQPGDAMPAPEPPPARPSAAPVSESVPPGPFGPGSAMPRPGGGRPADDFAVKASVTALRYCAEDSPQFPKMVAEVWFRTAADAERVGFRPLS</sequence>
<dbReference type="OrthoDB" id="3700401at2"/>
<dbReference type="Proteomes" id="UP000014137">
    <property type="component" value="Unassembled WGS sequence"/>
</dbReference>
<evidence type="ECO:0000313" key="4">
    <source>
        <dbReference type="EMBL" id="OOC05124.1"/>
    </source>
</evidence>
<evidence type="ECO:0000313" key="5">
    <source>
        <dbReference type="Proteomes" id="UP000014137"/>
    </source>
</evidence>
<dbReference type="AlphaFoldDB" id="M2P1Y2"/>
<accession>M2P1Y2</accession>
<gene>
    <name evidence="4" type="ORF">B0293_19590</name>
    <name evidence="3" type="ORF">C791_6117</name>
</gene>
<evidence type="ECO:0000256" key="1">
    <source>
        <dbReference type="SAM" id="MobiDB-lite"/>
    </source>
</evidence>
<dbReference type="EMBL" id="ANMG01000006">
    <property type="protein sequence ID" value="EMD29114.1"/>
    <property type="molecule type" value="Genomic_DNA"/>
</dbReference>
<dbReference type="Proteomes" id="UP000188551">
    <property type="component" value="Unassembled WGS sequence"/>
</dbReference>
<feature type="region of interest" description="Disordered" evidence="1">
    <location>
        <begin position="132"/>
        <end position="439"/>
    </location>
</feature>
<keyword evidence="6" id="KW-1185">Reference proteome</keyword>
<dbReference type="RefSeq" id="WP_005151916.1">
    <property type="nucleotide sequence ID" value="NZ_ANMG01000006.1"/>
</dbReference>
<feature type="region of interest" description="Disordered" evidence="1">
    <location>
        <begin position="95"/>
        <end position="119"/>
    </location>
</feature>
<keyword evidence="2" id="KW-0472">Membrane</keyword>
<reference evidence="4 6" key="2">
    <citation type="submission" date="2017-02" db="EMBL/GenBank/DDBJ databases">
        <title>Amycolatopsis azurea DSM 43854 draft genome.</title>
        <authorList>
            <person name="Mayilraj S."/>
        </authorList>
    </citation>
    <scope>NUCLEOTIDE SEQUENCE [LARGE SCALE GENOMIC DNA]</scope>
    <source>
        <strain evidence="4 6">DSM 43854</strain>
    </source>
</reference>
<name>M2P1Y2_9PSEU</name>
<dbReference type="PATRIC" id="fig|1238180.3.peg.1130"/>